<name>A0A2S1LYH1_9SPIR</name>
<evidence type="ECO:0000313" key="11">
    <source>
        <dbReference type="Proteomes" id="UP000244655"/>
    </source>
</evidence>
<accession>A0A2S1LYH1</accession>
<evidence type="ECO:0000313" key="10">
    <source>
        <dbReference type="EMBL" id="AWG43295.1"/>
    </source>
</evidence>
<evidence type="ECO:0000256" key="3">
    <source>
        <dbReference type="ARBA" id="ARBA00018692"/>
    </source>
</evidence>
<keyword evidence="11" id="KW-1185">Reference proteome</keyword>
<reference evidence="10 11" key="1">
    <citation type="submission" date="2018-01" db="EMBL/GenBank/DDBJ databases">
        <title>Genome sequence of Borrelia tachyglossi.</title>
        <authorList>
            <person name="Gofton A.W."/>
        </authorList>
    </citation>
    <scope>NUCLEOTIDE SEQUENCE [LARGE SCALE GENOMIC DNA]</scope>
    <source>
        <strain evidence="10 11">Bc-F10-1268</strain>
        <plasmid evidence="10 11">pl78</plasmid>
    </source>
</reference>
<sequence>MRFVARILVFINVSGLFLLSACALESCNKYFCRKEYPAYELEFVIVDGKKMIDFTNVIFDGVDAQPSIFYLYEPSAQLETIKDFQINPVTEYQRPLFDIIFPVEVVNTFVVNLRQGLIDRLKAQDKLKVTLISHDHKEYVVQLPNFLKEYDF</sequence>
<geneLocation type="plasmid" evidence="10 11">
    <name>pl78</name>
</geneLocation>
<evidence type="ECO:0000256" key="1">
    <source>
        <dbReference type="ARBA" id="ARBA00004442"/>
    </source>
</evidence>
<dbReference type="Pfam" id="PF17044">
    <property type="entry name" value="BPTA"/>
    <property type="match status" value="1"/>
</dbReference>
<evidence type="ECO:0000256" key="2">
    <source>
        <dbReference type="ARBA" id="ARBA00010700"/>
    </source>
</evidence>
<dbReference type="InterPro" id="IPR031471">
    <property type="entry name" value="BptA"/>
</dbReference>
<keyword evidence="4 9" id="KW-0732">Signal</keyword>
<dbReference type="AlphaFoldDB" id="A0A2S1LYH1"/>
<gene>
    <name evidence="10" type="ORF">CR532_04675</name>
</gene>
<dbReference type="PROSITE" id="PS51257">
    <property type="entry name" value="PROKAR_LIPOPROTEIN"/>
    <property type="match status" value="1"/>
</dbReference>
<comment type="subcellular location">
    <subcellularLocation>
        <location evidence="1">Cell outer membrane</location>
    </subcellularLocation>
</comment>
<keyword evidence="6" id="KW-0472">Membrane</keyword>
<dbReference type="GO" id="GO:0009279">
    <property type="term" value="C:cell outer membrane"/>
    <property type="evidence" value="ECO:0007669"/>
    <property type="project" value="UniProtKB-SubCell"/>
</dbReference>
<evidence type="ECO:0000256" key="5">
    <source>
        <dbReference type="ARBA" id="ARBA00023026"/>
    </source>
</evidence>
<comment type="similarity">
    <text evidence="2">Belongs to the BptA family.</text>
</comment>
<organism evidence="10 11">
    <name type="scientific">Candidatus Borreliella tachyglossi</name>
    <dbReference type="NCBI Taxonomy" id="1964448"/>
    <lineage>
        <taxon>Bacteria</taxon>
        <taxon>Pseudomonadati</taxon>
        <taxon>Spirochaetota</taxon>
        <taxon>Spirochaetia</taxon>
        <taxon>Spirochaetales</taxon>
        <taxon>Borreliaceae</taxon>
        <taxon>Borreliella</taxon>
    </lineage>
</organism>
<dbReference type="RefSeq" id="WP_159076635.1">
    <property type="nucleotide sequence ID" value="NZ_CP025786.1"/>
</dbReference>
<evidence type="ECO:0000256" key="9">
    <source>
        <dbReference type="SAM" id="SignalP"/>
    </source>
</evidence>
<keyword evidence="10" id="KW-0614">Plasmid</keyword>
<evidence type="ECO:0000256" key="4">
    <source>
        <dbReference type="ARBA" id="ARBA00022729"/>
    </source>
</evidence>
<dbReference type="EMBL" id="CP025786">
    <property type="protein sequence ID" value="AWG43295.1"/>
    <property type="molecule type" value="Genomic_DNA"/>
</dbReference>
<dbReference type="Proteomes" id="UP000244655">
    <property type="component" value="Plasmid pl78"/>
</dbReference>
<feature type="signal peptide" evidence="9">
    <location>
        <begin position="1"/>
        <end position="23"/>
    </location>
</feature>
<evidence type="ECO:0000256" key="7">
    <source>
        <dbReference type="ARBA" id="ARBA00023237"/>
    </source>
</evidence>
<dbReference type="OrthoDB" id="351060at2"/>
<keyword evidence="7" id="KW-0998">Cell outer membrane</keyword>
<feature type="chain" id="PRO_5015590084" description="Protein BptA" evidence="9">
    <location>
        <begin position="24"/>
        <end position="152"/>
    </location>
</feature>
<proteinExistence type="inferred from homology"/>
<protein>
    <recommendedName>
        <fullName evidence="3">Protein BptA</fullName>
    </recommendedName>
    <alternativeName>
        <fullName evidence="8">Borrelial persistence in ticks protein A</fullName>
    </alternativeName>
</protein>
<evidence type="ECO:0000256" key="6">
    <source>
        <dbReference type="ARBA" id="ARBA00023136"/>
    </source>
</evidence>
<keyword evidence="5" id="KW-0843">Virulence</keyword>
<evidence type="ECO:0000256" key="8">
    <source>
        <dbReference type="ARBA" id="ARBA00031297"/>
    </source>
</evidence>